<evidence type="ECO:0000313" key="1">
    <source>
        <dbReference type="EMBL" id="KAI0302838.1"/>
    </source>
</evidence>
<dbReference type="AlphaFoldDB" id="A0AAD4QPC3"/>
<organism evidence="1 2">
    <name type="scientific">Multifurca ochricompacta</name>
    <dbReference type="NCBI Taxonomy" id="376703"/>
    <lineage>
        <taxon>Eukaryota</taxon>
        <taxon>Fungi</taxon>
        <taxon>Dikarya</taxon>
        <taxon>Basidiomycota</taxon>
        <taxon>Agaricomycotina</taxon>
        <taxon>Agaricomycetes</taxon>
        <taxon>Russulales</taxon>
        <taxon>Russulaceae</taxon>
        <taxon>Multifurca</taxon>
    </lineage>
</organism>
<evidence type="ECO:0000313" key="2">
    <source>
        <dbReference type="Proteomes" id="UP001203297"/>
    </source>
</evidence>
<reference evidence="1" key="1">
    <citation type="journal article" date="2022" name="New Phytol.">
        <title>Evolutionary transition to the ectomycorrhizal habit in the genomes of a hyperdiverse lineage of mushroom-forming fungi.</title>
        <authorList>
            <person name="Looney B."/>
            <person name="Miyauchi S."/>
            <person name="Morin E."/>
            <person name="Drula E."/>
            <person name="Courty P.E."/>
            <person name="Kohler A."/>
            <person name="Kuo A."/>
            <person name="LaButti K."/>
            <person name="Pangilinan J."/>
            <person name="Lipzen A."/>
            <person name="Riley R."/>
            <person name="Andreopoulos W."/>
            <person name="He G."/>
            <person name="Johnson J."/>
            <person name="Nolan M."/>
            <person name="Tritt A."/>
            <person name="Barry K.W."/>
            <person name="Grigoriev I.V."/>
            <person name="Nagy L.G."/>
            <person name="Hibbett D."/>
            <person name="Henrissat B."/>
            <person name="Matheny P.B."/>
            <person name="Labbe J."/>
            <person name="Martin F.M."/>
        </authorList>
    </citation>
    <scope>NUCLEOTIDE SEQUENCE</scope>
    <source>
        <strain evidence="1">BPL690</strain>
    </source>
</reference>
<name>A0AAD4QPC3_9AGAM</name>
<keyword evidence="2" id="KW-1185">Reference proteome</keyword>
<gene>
    <name evidence="1" type="ORF">B0F90DRAFT_174157</name>
</gene>
<protein>
    <submittedName>
        <fullName evidence="1">Uncharacterized protein</fullName>
    </submittedName>
</protein>
<comment type="caution">
    <text evidence="1">The sequence shown here is derived from an EMBL/GenBank/DDBJ whole genome shotgun (WGS) entry which is preliminary data.</text>
</comment>
<dbReference type="EMBL" id="WTXG01000010">
    <property type="protein sequence ID" value="KAI0302838.1"/>
    <property type="molecule type" value="Genomic_DNA"/>
</dbReference>
<proteinExistence type="predicted"/>
<dbReference type="Proteomes" id="UP001203297">
    <property type="component" value="Unassembled WGS sequence"/>
</dbReference>
<accession>A0AAD4QPC3</accession>
<sequence length="102" mass="11940">MARVTLHQVQYGIRRAFGRSTFGYIAYDIASTNSVYLKEFWRTDLPGIRKGDVYFKLHDTQVPSIPYHVGSSWTRTQDYLTMPDGEHEWCPGQLHVDPYVHY</sequence>